<keyword evidence="3" id="KW-1185">Reference proteome</keyword>
<dbReference type="Pfam" id="PF03865">
    <property type="entry name" value="ShlB"/>
    <property type="match status" value="1"/>
</dbReference>
<dbReference type="GO" id="GO:0008320">
    <property type="term" value="F:protein transmembrane transporter activity"/>
    <property type="evidence" value="ECO:0007669"/>
    <property type="project" value="TreeGrafter"/>
</dbReference>
<evidence type="ECO:0000313" key="3">
    <source>
        <dbReference type="Proteomes" id="UP000826722"/>
    </source>
</evidence>
<gene>
    <name evidence="2" type="ORF">ZMTM_00260</name>
</gene>
<dbReference type="Proteomes" id="UP000826722">
    <property type="component" value="Chromosome"/>
</dbReference>
<dbReference type="GO" id="GO:0098046">
    <property type="term" value="C:type V protein secretion system complex"/>
    <property type="evidence" value="ECO:0007669"/>
    <property type="project" value="TreeGrafter"/>
</dbReference>
<reference evidence="2" key="1">
    <citation type="journal article" date="2021" name="Arch. Microbiol.">
        <title>Methyloradius palustris gen. nov., sp. nov., a methanol-oxidizing bacterium isolated from snow.</title>
        <authorList>
            <person name="Miyadera T."/>
            <person name="Kojima H."/>
            <person name="Fukui M."/>
        </authorList>
    </citation>
    <scope>NUCLEOTIDE SEQUENCE</scope>
    <source>
        <strain evidence="2">Zm11</strain>
    </source>
</reference>
<name>A0A8D5G5X8_9PROT</name>
<evidence type="ECO:0000313" key="2">
    <source>
        <dbReference type="EMBL" id="BCM23767.1"/>
    </source>
</evidence>
<evidence type="ECO:0000259" key="1">
    <source>
        <dbReference type="Pfam" id="PF03865"/>
    </source>
</evidence>
<dbReference type="AlphaFoldDB" id="A0A8D5G5X8"/>
<organism evidence="2 3">
    <name type="scientific">Methyloradius palustris</name>
    <dbReference type="NCBI Taxonomy" id="2778876"/>
    <lineage>
        <taxon>Bacteria</taxon>
        <taxon>Pseudomonadati</taxon>
        <taxon>Pseudomonadota</taxon>
        <taxon>Betaproteobacteria</taxon>
        <taxon>Nitrosomonadales</taxon>
        <taxon>Methylophilaceae</taxon>
        <taxon>Methyloradius</taxon>
    </lineage>
</organism>
<protein>
    <recommendedName>
        <fullName evidence="1">Haemolysin activator HlyB C-terminal domain-containing protein</fullName>
    </recommendedName>
</protein>
<dbReference type="PANTHER" id="PTHR34597:SF3">
    <property type="entry name" value="OUTER MEMBRANE TRANSPORTER CDIB"/>
    <property type="match status" value="1"/>
</dbReference>
<dbReference type="GO" id="GO:0046819">
    <property type="term" value="P:protein secretion by the type V secretion system"/>
    <property type="evidence" value="ECO:0007669"/>
    <property type="project" value="TreeGrafter"/>
</dbReference>
<dbReference type="PANTHER" id="PTHR34597">
    <property type="entry name" value="SLR1661 PROTEIN"/>
    <property type="match status" value="1"/>
</dbReference>
<dbReference type="InterPro" id="IPR051544">
    <property type="entry name" value="TPS_OM_transporter"/>
</dbReference>
<sequence length="338" mass="36929">MRLTLSADNSGIKSTGKNQGSVTISGDDLLSLNDLFYISYNHDLGNRDAGSRGTQGTTVSYSLPFGYWMLGFNSSNYNYYQAVAGTNQTYLYSGTSTNSDVRLSRVVWRDAVRKTTINGRLWMRSSSNYIDDTEVQVQHRRMAGWELGVNQREFIASATLDINLALRQGTGMLGSIPAPEESFGQGTSRPRLIIADVQFNLPFSIANQRLRYSLSARGQSNQTALVPQDRFAIGGFYTVRGFDGESILSAERGLLIRNDLGLSLGGTGQELYLGLDYGEVGGQSSDLLVGKRLAGAVVGLRGGVKGLNYDVFLGEPIMKPDGFQTARSNIGMNLIWTY</sequence>
<accession>A0A8D5G5X8</accession>
<proteinExistence type="predicted"/>
<dbReference type="EMBL" id="AP024110">
    <property type="protein sequence ID" value="BCM23767.1"/>
    <property type="molecule type" value="Genomic_DNA"/>
</dbReference>
<dbReference type="KEGG" id="mpau:ZMTM_00260"/>
<feature type="domain" description="Haemolysin activator HlyB C-terminal" evidence="1">
    <location>
        <begin position="2"/>
        <end position="302"/>
    </location>
</feature>
<dbReference type="InterPro" id="IPR005565">
    <property type="entry name" value="Hemolysn_activator_HlyB_C"/>
</dbReference>
<dbReference type="Gene3D" id="2.40.160.50">
    <property type="entry name" value="membrane protein fhac: a member of the omp85/tpsb transporter family"/>
    <property type="match status" value="1"/>
</dbReference>